<reference evidence="1 2" key="1">
    <citation type="journal article" date="2013" name="PLoS ONE">
        <title>Assembly-driven community genomics of a hypersaline microbial ecosystem.</title>
        <authorList>
            <person name="Podell S."/>
            <person name="Ugalde J.A."/>
            <person name="Narasingarao P."/>
            <person name="Banfield J.F."/>
            <person name="Heidelberg K.B."/>
            <person name="Allen E.E."/>
        </authorList>
    </citation>
    <scope>NUCLEOTIDE SEQUENCE [LARGE SCALE GENOMIC DNA]</scope>
    <source>
        <strain evidence="2">J07HQW2</strain>
    </source>
</reference>
<organism evidence="1 2">
    <name type="scientific">Haloquadratum walsbyi J07HQW2</name>
    <dbReference type="NCBI Taxonomy" id="1238425"/>
    <lineage>
        <taxon>Archaea</taxon>
        <taxon>Methanobacteriati</taxon>
        <taxon>Methanobacteriota</taxon>
        <taxon>Stenosarchaea group</taxon>
        <taxon>Halobacteria</taxon>
        <taxon>Halobacteriales</taxon>
        <taxon>Haloferacaceae</taxon>
        <taxon>Haloquadratum</taxon>
    </lineage>
</organism>
<protein>
    <submittedName>
        <fullName evidence="1">Uncharacterized protein</fullName>
    </submittedName>
</protein>
<gene>
    <name evidence="1" type="ORF">J07HQW2_00244</name>
</gene>
<evidence type="ECO:0000313" key="2">
    <source>
        <dbReference type="Proteomes" id="UP000030710"/>
    </source>
</evidence>
<sequence length="53" mass="6611">MFKRKLESFPRVAETINREGYQELIEFNRLKTTESDYHYKYLWEENNNCECED</sequence>
<accession>U1NAF8</accession>
<dbReference type="HOGENOM" id="CLU_3057055_0_0_2"/>
<dbReference type="EMBL" id="KE356561">
    <property type="protein sequence ID" value="ERG93810.1"/>
    <property type="molecule type" value="Genomic_DNA"/>
</dbReference>
<evidence type="ECO:0000313" key="1">
    <source>
        <dbReference type="EMBL" id="ERG93810.1"/>
    </source>
</evidence>
<dbReference type="AlphaFoldDB" id="U1NAF8"/>
<name>U1NAF8_9EURY</name>
<dbReference type="Proteomes" id="UP000030710">
    <property type="component" value="Unassembled WGS sequence"/>
</dbReference>
<proteinExistence type="predicted"/>